<dbReference type="Gene3D" id="3.30.200.20">
    <property type="entry name" value="Phosphorylase Kinase, domain 1"/>
    <property type="match status" value="1"/>
</dbReference>
<sequence>MDKQIIKLEKYIDGYKIVNVLKTVPDGSNIVLLVVQHNKKYVVKLLFLNKVHNVNIKKNMITEIQTYQYIDNNFADYPFFVKMNGIVDRKNIQGVILEYVTGKPLIDYKHKKMNAKWWRSLLKQLIITSYIFEQHAILHNDFWDANFIVHPISVSKQIEIYVPELGKVSINNAGFILKIFDFQYTHQYSKKSKIVSPMIMSKKMTDQNEKKRLGWHDKFHTGGDLNQILGLLSEYDSIPNKFRKYINKYVYKTSDSDFEFATQYANRHFNPQYLLKQWSLI</sequence>
<feature type="domain" description="Protein kinase" evidence="1">
    <location>
        <begin position="18"/>
        <end position="281"/>
    </location>
</feature>
<protein>
    <recommendedName>
        <fullName evidence="1">Protein kinase domain-containing protein</fullName>
    </recommendedName>
</protein>
<organism evidence="2">
    <name type="scientific">Faunusvirus sp</name>
    <dbReference type="NCBI Taxonomy" id="2487766"/>
    <lineage>
        <taxon>Viruses</taxon>
        <taxon>Varidnaviria</taxon>
        <taxon>Bamfordvirae</taxon>
        <taxon>Nucleocytoviricota</taxon>
        <taxon>Megaviricetes</taxon>
        <taxon>Imitervirales</taxon>
        <taxon>Mimiviridae</taxon>
    </lineage>
</organism>
<reference evidence="2" key="1">
    <citation type="submission" date="2018-10" db="EMBL/GenBank/DDBJ databases">
        <title>Hidden diversity of soil giant viruses.</title>
        <authorList>
            <person name="Schulz F."/>
            <person name="Alteio L."/>
            <person name="Goudeau D."/>
            <person name="Ryan E.M."/>
            <person name="Malmstrom R.R."/>
            <person name="Blanchard J."/>
            <person name="Woyke T."/>
        </authorList>
    </citation>
    <scope>NUCLEOTIDE SEQUENCE</scope>
    <source>
        <strain evidence="2">FNV1</strain>
    </source>
</reference>
<evidence type="ECO:0000259" key="1">
    <source>
        <dbReference type="PROSITE" id="PS50011"/>
    </source>
</evidence>
<dbReference type="PROSITE" id="PS50011">
    <property type="entry name" value="PROTEIN_KINASE_DOM"/>
    <property type="match status" value="1"/>
</dbReference>
<accession>A0A3G4ZYJ1</accession>
<dbReference type="EMBL" id="MK072142">
    <property type="protein sequence ID" value="AYV79384.1"/>
    <property type="molecule type" value="Genomic_DNA"/>
</dbReference>
<dbReference type="GO" id="GO:0005524">
    <property type="term" value="F:ATP binding"/>
    <property type="evidence" value="ECO:0007669"/>
    <property type="project" value="InterPro"/>
</dbReference>
<proteinExistence type="predicted"/>
<dbReference type="InterPro" id="IPR000719">
    <property type="entry name" value="Prot_kinase_dom"/>
</dbReference>
<dbReference type="InterPro" id="IPR011009">
    <property type="entry name" value="Kinase-like_dom_sf"/>
</dbReference>
<dbReference type="Gene3D" id="1.10.510.10">
    <property type="entry name" value="Transferase(Phosphotransferase) domain 1"/>
    <property type="match status" value="1"/>
</dbReference>
<name>A0A3G4ZYJ1_9VIRU</name>
<dbReference type="GO" id="GO:0004672">
    <property type="term" value="F:protein kinase activity"/>
    <property type="evidence" value="ECO:0007669"/>
    <property type="project" value="InterPro"/>
</dbReference>
<evidence type="ECO:0000313" key="2">
    <source>
        <dbReference type="EMBL" id="AYV79384.1"/>
    </source>
</evidence>
<dbReference type="SUPFAM" id="SSF56112">
    <property type="entry name" value="Protein kinase-like (PK-like)"/>
    <property type="match status" value="1"/>
</dbReference>
<gene>
    <name evidence="2" type="ORF">Faunusvirus11_23</name>
</gene>